<dbReference type="GO" id="GO:1990904">
    <property type="term" value="C:ribonucleoprotein complex"/>
    <property type="evidence" value="ECO:0007669"/>
    <property type="project" value="UniProtKB-KW"/>
</dbReference>
<dbReference type="Gramene" id="Kaladp0058s0236.1.v1.1">
    <property type="protein sequence ID" value="Kaladp0058s0236.1.v1.1"/>
    <property type="gene ID" value="Kaladp0058s0236.v1.1"/>
</dbReference>
<dbReference type="CDD" id="cd00353">
    <property type="entry name" value="Ribosomal_S15p_S13e"/>
    <property type="match status" value="1"/>
</dbReference>
<dbReference type="HAMAP" id="MF_01343_B">
    <property type="entry name" value="Ribosomal_uS15_B"/>
    <property type="match status" value="1"/>
</dbReference>
<dbReference type="PANTHER" id="PTHR47546:SF3">
    <property type="entry name" value="30S RIBOSOMAL PROTEIN S15, CHLOROPLASTIC"/>
    <property type="match status" value="1"/>
</dbReference>
<accession>A0A7N0ZZ94</accession>
<dbReference type="GO" id="GO:0005737">
    <property type="term" value="C:cytoplasm"/>
    <property type="evidence" value="ECO:0007669"/>
    <property type="project" value="UniProtKB-ARBA"/>
</dbReference>
<dbReference type="InterPro" id="IPR005290">
    <property type="entry name" value="Ribosomal_uS15_bac-type"/>
</dbReference>
<comment type="similarity">
    <text evidence="1">Belongs to the universal ribosomal protein uS15 family.</text>
</comment>
<dbReference type="Pfam" id="PF00312">
    <property type="entry name" value="Ribosomal_S15"/>
    <property type="match status" value="1"/>
</dbReference>
<proteinExistence type="inferred from homology"/>
<keyword evidence="5" id="KW-0175">Coiled coil</keyword>
<dbReference type="AlphaFoldDB" id="A0A7N0ZZ94"/>
<dbReference type="NCBIfam" id="TIGR00952">
    <property type="entry name" value="S15_bact"/>
    <property type="match status" value="1"/>
</dbReference>
<dbReference type="GO" id="GO:0005840">
    <property type="term" value="C:ribosome"/>
    <property type="evidence" value="ECO:0007669"/>
    <property type="project" value="UniProtKB-KW"/>
</dbReference>
<keyword evidence="2" id="KW-0689">Ribosomal protein</keyword>
<dbReference type="SMART" id="SM01387">
    <property type="entry name" value="Ribosomal_S15"/>
    <property type="match status" value="1"/>
</dbReference>
<evidence type="ECO:0000256" key="6">
    <source>
        <dbReference type="SAM" id="MobiDB-lite"/>
    </source>
</evidence>
<evidence type="ECO:0000313" key="7">
    <source>
        <dbReference type="EnsemblPlants" id="Kaladp0058s0236.1.v1.1"/>
    </source>
</evidence>
<evidence type="ECO:0000256" key="2">
    <source>
        <dbReference type="ARBA" id="ARBA00022980"/>
    </source>
</evidence>
<dbReference type="PANTHER" id="PTHR47546">
    <property type="entry name" value="S15/NS1, RNA-BINDING PROTEIN"/>
    <property type="match status" value="1"/>
</dbReference>
<keyword evidence="3" id="KW-0687">Ribonucleoprotein</keyword>
<keyword evidence="8" id="KW-1185">Reference proteome</keyword>
<reference evidence="7" key="1">
    <citation type="submission" date="2021-01" db="UniProtKB">
        <authorList>
            <consortium name="EnsemblPlants"/>
        </authorList>
    </citation>
    <scope>IDENTIFICATION</scope>
</reference>
<feature type="compositionally biased region" description="Low complexity" evidence="6">
    <location>
        <begin position="25"/>
        <end position="34"/>
    </location>
</feature>
<evidence type="ECO:0000256" key="5">
    <source>
        <dbReference type="SAM" id="Coils"/>
    </source>
</evidence>
<feature type="coiled-coil region" evidence="5">
    <location>
        <begin position="247"/>
        <end position="297"/>
    </location>
</feature>
<dbReference type="InterPro" id="IPR009068">
    <property type="entry name" value="uS15_NS1_RNA-bd_sf"/>
</dbReference>
<dbReference type="InterPro" id="IPR000589">
    <property type="entry name" value="Ribosomal_uS15"/>
</dbReference>
<dbReference type="EnsemblPlants" id="Kaladp0058s0236.1.v1.1">
    <property type="protein sequence ID" value="Kaladp0058s0236.1.v1.1"/>
    <property type="gene ID" value="Kaladp0058s0236.v1.1"/>
</dbReference>
<evidence type="ECO:0000256" key="1">
    <source>
        <dbReference type="ARBA" id="ARBA00008434"/>
    </source>
</evidence>
<feature type="region of interest" description="Disordered" evidence="6">
    <location>
        <begin position="24"/>
        <end position="91"/>
    </location>
</feature>
<feature type="compositionally biased region" description="Basic and acidic residues" evidence="6">
    <location>
        <begin position="78"/>
        <end position="91"/>
    </location>
</feature>
<evidence type="ECO:0000313" key="8">
    <source>
        <dbReference type="Proteomes" id="UP000594263"/>
    </source>
</evidence>
<dbReference type="Gene3D" id="1.10.287.10">
    <property type="entry name" value="S15/NS1, RNA-binding"/>
    <property type="match status" value="1"/>
</dbReference>
<organism evidence="7 8">
    <name type="scientific">Kalanchoe fedtschenkoi</name>
    <name type="common">Lavender scallops</name>
    <name type="synonym">South American air plant</name>
    <dbReference type="NCBI Taxonomy" id="63787"/>
    <lineage>
        <taxon>Eukaryota</taxon>
        <taxon>Viridiplantae</taxon>
        <taxon>Streptophyta</taxon>
        <taxon>Embryophyta</taxon>
        <taxon>Tracheophyta</taxon>
        <taxon>Spermatophyta</taxon>
        <taxon>Magnoliopsida</taxon>
        <taxon>eudicotyledons</taxon>
        <taxon>Gunneridae</taxon>
        <taxon>Pentapetalae</taxon>
        <taxon>Saxifragales</taxon>
        <taxon>Crassulaceae</taxon>
        <taxon>Kalanchoe</taxon>
    </lineage>
</organism>
<dbReference type="SUPFAM" id="SSF47060">
    <property type="entry name" value="S15/NS1 RNA-binding domain"/>
    <property type="match status" value="1"/>
</dbReference>
<dbReference type="GO" id="GO:0003735">
    <property type="term" value="F:structural constituent of ribosome"/>
    <property type="evidence" value="ECO:0007669"/>
    <property type="project" value="InterPro"/>
</dbReference>
<evidence type="ECO:0000256" key="4">
    <source>
        <dbReference type="ARBA" id="ARBA00035250"/>
    </source>
</evidence>
<name>A0A7N0ZZ94_KALFE</name>
<protein>
    <recommendedName>
        <fullName evidence="4">Small ribosomal subunit protein uS15c</fullName>
    </recommendedName>
</protein>
<evidence type="ECO:0000256" key="3">
    <source>
        <dbReference type="ARBA" id="ARBA00023274"/>
    </source>
</evidence>
<dbReference type="GO" id="GO:0006412">
    <property type="term" value="P:translation"/>
    <property type="evidence" value="ECO:0007669"/>
    <property type="project" value="InterPro"/>
</dbReference>
<dbReference type="OMA" id="ATTESKW"/>
<sequence length="428" mass="48367">MALQLRHRHKLIISNPKPYFAHFLSTSSTPDAPSADPPPDSQPKSPIGSIFSDIKASLKHQPPPPLPRRPKPKISFTPDDRGPRPKIEFDEIRRNLAEYRRRSDETGAAPSSAQPISFQELFNRNAMSRPGDGSQGGSRVSFDSIRESLKNMRNDSASGRRDVPPMSLSALRNSLSSRNEGPATVVGSGFNFASALFSKEVKEKEDGEKSVEKKAELMRSYSHVELGEKLKGFRPERKVAGENWFSLSELNERLVKLRELEEKQSMERTAMGKQRSLDDLRDSLLKLKNVNEEISQEKMDQRLSILNQIGPNTVQGPPKEELVGKYFHPDNMSAAEKLKLELAAVRDEFKMSESDCGSARVQVAQLTTKIKYLSDSLHKKDKHSRKGLQAMVQLRKKLLKYLRRTDWDSYTMVLSKLGLRDNTDLKNL</sequence>
<dbReference type="Proteomes" id="UP000594263">
    <property type="component" value="Unplaced"/>
</dbReference>